<dbReference type="Proteomes" id="UP000252884">
    <property type="component" value="Unassembled WGS sequence"/>
</dbReference>
<reference evidence="5 6" key="1">
    <citation type="submission" date="2018-07" db="EMBL/GenBank/DDBJ databases">
        <title>Genomic Encyclopedia of Type Strains, Phase IV (KMG-IV): sequencing the most valuable type-strain genomes for metagenomic binning, comparative biology and taxonomic classification.</title>
        <authorList>
            <person name="Goeker M."/>
        </authorList>
    </citation>
    <scope>NUCLEOTIDE SEQUENCE [LARGE SCALE GENOMIC DNA]</scope>
    <source>
        <strain evidence="5 6">DSM 21634</strain>
    </source>
</reference>
<dbReference type="AlphaFoldDB" id="A0A368XNR6"/>
<dbReference type="PANTHER" id="PTHR43261:SF6">
    <property type="entry name" value="ELONGATION FACTOR G-LIKE PROTEIN"/>
    <property type="match status" value="1"/>
</dbReference>
<dbReference type="SUPFAM" id="SSF50447">
    <property type="entry name" value="Translation proteins"/>
    <property type="match status" value="1"/>
</dbReference>
<dbReference type="InterPro" id="IPR053905">
    <property type="entry name" value="EF-G-like_DII"/>
</dbReference>
<evidence type="ECO:0000313" key="5">
    <source>
        <dbReference type="EMBL" id="RCW69603.1"/>
    </source>
</evidence>
<evidence type="ECO:0000256" key="1">
    <source>
        <dbReference type="ARBA" id="ARBA00022741"/>
    </source>
</evidence>
<dbReference type="NCBIfam" id="NF009891">
    <property type="entry name" value="PRK13351.1-1"/>
    <property type="match status" value="1"/>
</dbReference>
<evidence type="ECO:0000256" key="3">
    <source>
        <dbReference type="ARBA" id="ARBA00023134"/>
    </source>
</evidence>
<dbReference type="SUPFAM" id="SSF54980">
    <property type="entry name" value="EF-G C-terminal domain-like"/>
    <property type="match status" value="1"/>
</dbReference>
<dbReference type="PROSITE" id="PS51722">
    <property type="entry name" value="G_TR_2"/>
    <property type="match status" value="1"/>
</dbReference>
<dbReference type="SUPFAM" id="SSF52540">
    <property type="entry name" value="P-loop containing nucleoside triphosphate hydrolases"/>
    <property type="match status" value="1"/>
</dbReference>
<dbReference type="GO" id="GO:0003746">
    <property type="term" value="F:translation elongation factor activity"/>
    <property type="evidence" value="ECO:0007669"/>
    <property type="project" value="UniProtKB-KW"/>
</dbReference>
<dbReference type="InterPro" id="IPR009000">
    <property type="entry name" value="Transl_B-barrel_sf"/>
</dbReference>
<name>A0A368XNR6_9BURK</name>
<dbReference type="InterPro" id="IPR035647">
    <property type="entry name" value="EFG_III/V"/>
</dbReference>
<organism evidence="5 6">
    <name type="scientific">Pseudorhodoferax soli</name>
    <dbReference type="NCBI Taxonomy" id="545864"/>
    <lineage>
        <taxon>Bacteria</taxon>
        <taxon>Pseudomonadati</taxon>
        <taxon>Pseudomonadota</taxon>
        <taxon>Betaproteobacteria</taxon>
        <taxon>Burkholderiales</taxon>
        <taxon>Comamonadaceae</taxon>
    </lineage>
</organism>
<dbReference type="Gene3D" id="3.40.50.300">
    <property type="entry name" value="P-loop containing nucleotide triphosphate hydrolases"/>
    <property type="match status" value="1"/>
</dbReference>
<protein>
    <submittedName>
        <fullName evidence="5">Elongation factor G-like protein</fullName>
    </submittedName>
</protein>
<evidence type="ECO:0000259" key="4">
    <source>
        <dbReference type="PROSITE" id="PS51722"/>
    </source>
</evidence>
<accession>A0A368XNR6</accession>
<dbReference type="InterPro" id="IPR000795">
    <property type="entry name" value="T_Tr_GTP-bd_dom"/>
</dbReference>
<keyword evidence="3" id="KW-0342">GTP-binding</keyword>
<dbReference type="EMBL" id="QPJK01000006">
    <property type="protein sequence ID" value="RCW69603.1"/>
    <property type="molecule type" value="Genomic_DNA"/>
</dbReference>
<gene>
    <name evidence="5" type="ORF">DES41_106477</name>
</gene>
<dbReference type="InterPro" id="IPR041095">
    <property type="entry name" value="EFG_II"/>
</dbReference>
<keyword evidence="6" id="KW-1185">Reference proteome</keyword>
<dbReference type="GO" id="GO:0097216">
    <property type="term" value="F:guanosine tetraphosphate binding"/>
    <property type="evidence" value="ECO:0007669"/>
    <property type="project" value="UniProtKB-ARBA"/>
</dbReference>
<evidence type="ECO:0000313" key="6">
    <source>
        <dbReference type="Proteomes" id="UP000252884"/>
    </source>
</evidence>
<dbReference type="GO" id="GO:0032790">
    <property type="term" value="P:ribosome disassembly"/>
    <property type="evidence" value="ECO:0007669"/>
    <property type="project" value="TreeGrafter"/>
</dbReference>
<dbReference type="GO" id="GO:0005525">
    <property type="term" value="F:GTP binding"/>
    <property type="evidence" value="ECO:0007669"/>
    <property type="project" value="UniProtKB-KW"/>
</dbReference>
<dbReference type="InterPro" id="IPR027417">
    <property type="entry name" value="P-loop_NTPase"/>
</dbReference>
<proteinExistence type="predicted"/>
<feature type="domain" description="Tr-type G" evidence="4">
    <location>
        <begin position="13"/>
        <end position="268"/>
    </location>
</feature>
<dbReference type="Gene3D" id="3.30.70.870">
    <property type="entry name" value="Elongation Factor G (Translational Gtpase), domain 3"/>
    <property type="match status" value="1"/>
</dbReference>
<sequence length="470" mass="50678">MPSRSNGPAADMQAVRTLALVGAAAAGKTSLAEALLYKAGAIKACGNIERGSTVSDHDPLERRMLHSLNASVMHLTHAGTRIHLIDTPGGVDFLGQSLPALEAVETVAVVINAATGIEPMAVRMMAYAASRQLARMIIVTKIDAQGVSLAGLLADIQATFGRECLPLNLPDAINRQVVDCFFNRFGRSDFGPVEAAHRALVEQVVEVDAAFVDRYLEEGDVDPAELHAPLEQALREGHLIPVCFVSSRSGAGVAELLDVIVKLLPDPTEANPPSFMVGEGADAQPMQARPDPSLHVLAHVFKVTVDPYGGKMGIFRVHQGTVTRDSQLYIGDGRKPFKVGHLFMLQGKDHLEVARAVPGDIVAVAKVDDIHFDAVLHDAAEDNHVHLAPLAFPVPVYGLAVEPKRHGDEQRAWEILGKLAAEDPCLRIEHVAATNETVLYGLGELHLRVALDRLREVYHFEVRTRPLSIA</sequence>
<keyword evidence="5" id="KW-0251">Elongation factor</keyword>
<keyword evidence="2" id="KW-0648">Protein biosynthesis</keyword>
<comment type="caution">
    <text evidence="5">The sequence shown here is derived from an EMBL/GenBank/DDBJ whole genome shotgun (WGS) entry which is preliminary data.</text>
</comment>
<dbReference type="Pfam" id="PF22042">
    <property type="entry name" value="EF-G_D2"/>
    <property type="match status" value="1"/>
</dbReference>
<evidence type="ECO:0000256" key="2">
    <source>
        <dbReference type="ARBA" id="ARBA00022917"/>
    </source>
</evidence>
<dbReference type="Pfam" id="PF14492">
    <property type="entry name" value="EFG_III"/>
    <property type="match status" value="1"/>
</dbReference>
<dbReference type="PANTHER" id="PTHR43261">
    <property type="entry name" value="TRANSLATION ELONGATION FACTOR G-RELATED"/>
    <property type="match status" value="1"/>
</dbReference>
<dbReference type="Pfam" id="PF00009">
    <property type="entry name" value="GTP_EFTU"/>
    <property type="match status" value="1"/>
</dbReference>
<dbReference type="GO" id="GO:0003924">
    <property type="term" value="F:GTPase activity"/>
    <property type="evidence" value="ECO:0007669"/>
    <property type="project" value="InterPro"/>
</dbReference>
<dbReference type="Gene3D" id="2.40.30.10">
    <property type="entry name" value="Translation factors"/>
    <property type="match status" value="1"/>
</dbReference>
<keyword evidence="1" id="KW-0547">Nucleotide-binding</keyword>